<dbReference type="EMBL" id="BAAATE010000024">
    <property type="protein sequence ID" value="GAA2683673.1"/>
    <property type="molecule type" value="Genomic_DNA"/>
</dbReference>
<keyword evidence="1" id="KW-1133">Transmembrane helix</keyword>
<reference evidence="3" key="1">
    <citation type="journal article" date="2019" name="Int. J. Syst. Evol. Microbiol.">
        <title>The Global Catalogue of Microorganisms (GCM) 10K type strain sequencing project: providing services to taxonomists for standard genome sequencing and annotation.</title>
        <authorList>
            <consortium name="The Broad Institute Genomics Platform"/>
            <consortium name="The Broad Institute Genome Sequencing Center for Infectious Disease"/>
            <person name="Wu L."/>
            <person name="Ma J."/>
        </authorList>
    </citation>
    <scope>NUCLEOTIDE SEQUENCE [LARGE SCALE GENOMIC DNA]</scope>
    <source>
        <strain evidence="3">JCM 6835</strain>
    </source>
</reference>
<feature type="transmembrane region" description="Helical" evidence="1">
    <location>
        <begin position="16"/>
        <end position="35"/>
    </location>
</feature>
<protein>
    <submittedName>
        <fullName evidence="2">Uncharacterized protein</fullName>
    </submittedName>
</protein>
<dbReference type="Proteomes" id="UP001501666">
    <property type="component" value="Unassembled WGS sequence"/>
</dbReference>
<feature type="transmembrane region" description="Helical" evidence="1">
    <location>
        <begin position="47"/>
        <end position="70"/>
    </location>
</feature>
<proteinExistence type="predicted"/>
<evidence type="ECO:0000313" key="3">
    <source>
        <dbReference type="Proteomes" id="UP001501666"/>
    </source>
</evidence>
<accession>A0ABP6F8T3</accession>
<gene>
    <name evidence="2" type="ORF">GCM10010412_069520</name>
</gene>
<evidence type="ECO:0000256" key="1">
    <source>
        <dbReference type="SAM" id="Phobius"/>
    </source>
</evidence>
<keyword evidence="1" id="KW-0472">Membrane</keyword>
<evidence type="ECO:0000313" key="2">
    <source>
        <dbReference type="EMBL" id="GAA2683673.1"/>
    </source>
</evidence>
<name>A0ABP6F8T3_9ACTN</name>
<comment type="caution">
    <text evidence="2">The sequence shown here is derived from an EMBL/GenBank/DDBJ whole genome shotgun (WGS) entry which is preliminary data.</text>
</comment>
<keyword evidence="1" id="KW-0812">Transmembrane</keyword>
<sequence>MVEVPLDPGLQHHPSVLAAMILVFITLPIAARLGFSTAGDQPENDAKVVIASILLIATVHLIVPVMPLLAGVGPY</sequence>
<organism evidence="2 3">
    <name type="scientific">Nonomuraea recticatena</name>
    <dbReference type="NCBI Taxonomy" id="46178"/>
    <lineage>
        <taxon>Bacteria</taxon>
        <taxon>Bacillati</taxon>
        <taxon>Actinomycetota</taxon>
        <taxon>Actinomycetes</taxon>
        <taxon>Streptosporangiales</taxon>
        <taxon>Streptosporangiaceae</taxon>
        <taxon>Nonomuraea</taxon>
    </lineage>
</organism>
<keyword evidence="3" id="KW-1185">Reference proteome</keyword>